<dbReference type="InterPro" id="IPR040764">
    <property type="entry name" value="CvfB_WH"/>
</dbReference>
<protein>
    <recommendedName>
        <fullName evidence="6">GntR family transcriptional regulator</fullName>
    </recommendedName>
</protein>
<dbReference type="PANTHER" id="PTHR37296">
    <property type="entry name" value="CONSERVED VIRULENCE FACTOR B"/>
    <property type="match status" value="1"/>
</dbReference>
<dbReference type="RefSeq" id="WP_039420202.1">
    <property type="nucleotide sequence ID" value="NZ_JRAI01000014.1"/>
</dbReference>
<comment type="caution">
    <text evidence="4">The sequence shown here is derived from an EMBL/GenBank/DDBJ whole genome shotgun (WGS) entry which is preliminary data.</text>
</comment>
<accession>A0A0A2F8W8</accession>
<feature type="domain" description="Conserved virulence factor B-like winged helix" evidence="3">
    <location>
        <begin position="221"/>
        <end position="278"/>
    </location>
</feature>
<dbReference type="OrthoDB" id="9801597at2"/>
<dbReference type="Pfam" id="PF13509">
    <property type="entry name" value="S1_2"/>
    <property type="match status" value="1"/>
</dbReference>
<evidence type="ECO:0008006" key="6">
    <source>
        <dbReference type="Google" id="ProtNLM"/>
    </source>
</evidence>
<dbReference type="InterPro" id="IPR036388">
    <property type="entry name" value="WH-like_DNA-bd_sf"/>
</dbReference>
<proteinExistence type="inferred from homology"/>
<evidence type="ECO:0000259" key="3">
    <source>
        <dbReference type="Pfam" id="PF17783"/>
    </source>
</evidence>
<dbReference type="InterPro" id="IPR014464">
    <property type="entry name" value="CvfB_fam"/>
</dbReference>
<dbReference type="PANTHER" id="PTHR37296:SF1">
    <property type="entry name" value="CONSERVED VIRULENCE FACTOR B"/>
    <property type="match status" value="1"/>
</dbReference>
<reference evidence="4 5" key="1">
    <citation type="submission" date="2014-08" db="EMBL/GenBank/DDBJ databases">
        <title>Porphyromonas gulae strain:COT-052_OH1451 Genome sequencing.</title>
        <authorList>
            <person name="Wallis C."/>
            <person name="Deusch O."/>
            <person name="O'Flynn C."/>
            <person name="Davis I."/>
            <person name="Jospin G."/>
            <person name="Darling A.E."/>
            <person name="Coil D.A."/>
            <person name="Alexiev A."/>
            <person name="Horsfall A."/>
            <person name="Kirkwood N."/>
            <person name="Harris S."/>
            <person name="Eisen J.A."/>
        </authorList>
    </citation>
    <scope>NUCLEOTIDE SEQUENCE [LARGE SCALE GENOMIC DNA]</scope>
    <source>
        <strain evidence="5">COT-052 OH1451</strain>
    </source>
</reference>
<sequence length="287" mass="32184">MKRSKYRLGRIGRLTIDRIVSIGAYLDGGDTDILLPNRYLPANAAPGVEVEVFVYHDNEGRLIATTMRPLVEVGQVALLRAVSVTDSGAYMEWGIHKDLFVPFREQMQLIREGGRYFVYAYIDHVSGKIVGSAKLSKHLGNIPPSYSPGDEVSALVYEQIDPGYRMIVDHTHWGMVYSDTLPMPLAIGAQLKAYVIRLRDDGKIDLSLKPIGYGRIDSESERLLHMLRRRGGRLPIGDKSSPEEILEHTGMSKKTFKMAVGTLYRRRLIRLTPTSIDLNETISTPEA</sequence>
<dbReference type="Proteomes" id="UP000030130">
    <property type="component" value="Unassembled WGS sequence"/>
</dbReference>
<comment type="similarity">
    <text evidence="1">Belongs to the CvfB family.</text>
</comment>
<evidence type="ECO:0000313" key="5">
    <source>
        <dbReference type="Proteomes" id="UP000030130"/>
    </source>
</evidence>
<dbReference type="Gene3D" id="2.40.50.140">
    <property type="entry name" value="Nucleic acid-binding proteins"/>
    <property type="match status" value="3"/>
</dbReference>
<dbReference type="Gene3D" id="1.10.10.10">
    <property type="entry name" value="Winged helix-like DNA-binding domain superfamily/Winged helix DNA-binding domain"/>
    <property type="match status" value="1"/>
</dbReference>
<dbReference type="eggNOG" id="COG2996">
    <property type="taxonomic scope" value="Bacteria"/>
</dbReference>
<dbReference type="PIRSF" id="PIRSF012524">
    <property type="entry name" value="YitL_S1"/>
    <property type="match status" value="1"/>
</dbReference>
<dbReference type="Pfam" id="PF17783">
    <property type="entry name" value="WHD_CvfB"/>
    <property type="match status" value="1"/>
</dbReference>
<gene>
    <name evidence="4" type="ORF">HR08_02185</name>
</gene>
<feature type="domain" description="Conserved virulence factor B first S1" evidence="2">
    <location>
        <begin position="8"/>
        <end position="66"/>
    </location>
</feature>
<dbReference type="AlphaFoldDB" id="A0A0A2F8W8"/>
<dbReference type="EMBL" id="JRAI01000014">
    <property type="protein sequence ID" value="KGN87418.1"/>
    <property type="molecule type" value="Genomic_DNA"/>
</dbReference>
<evidence type="ECO:0000313" key="4">
    <source>
        <dbReference type="EMBL" id="KGN87418.1"/>
    </source>
</evidence>
<dbReference type="InterPro" id="IPR012340">
    <property type="entry name" value="NA-bd_OB-fold"/>
</dbReference>
<dbReference type="STRING" id="111105.HR09_05255"/>
<evidence type="ECO:0000259" key="2">
    <source>
        <dbReference type="Pfam" id="PF13509"/>
    </source>
</evidence>
<name>A0A0A2F8W8_9PORP</name>
<evidence type="ECO:0000256" key="1">
    <source>
        <dbReference type="PIRNR" id="PIRNR012524"/>
    </source>
</evidence>
<organism evidence="4 5">
    <name type="scientific">Porphyromonas gulae</name>
    <dbReference type="NCBI Taxonomy" id="111105"/>
    <lineage>
        <taxon>Bacteria</taxon>
        <taxon>Pseudomonadati</taxon>
        <taxon>Bacteroidota</taxon>
        <taxon>Bacteroidia</taxon>
        <taxon>Bacteroidales</taxon>
        <taxon>Porphyromonadaceae</taxon>
        <taxon>Porphyromonas</taxon>
    </lineage>
</organism>
<dbReference type="InterPro" id="IPR039566">
    <property type="entry name" value="CvfB_S1_st"/>
</dbReference>